<dbReference type="AlphaFoldDB" id="A0A094WP43"/>
<evidence type="ECO:0000256" key="3">
    <source>
        <dbReference type="ARBA" id="ARBA00022692"/>
    </source>
</evidence>
<dbReference type="PANTHER" id="PTHR30294:SF29">
    <property type="entry name" value="MULTIDRUG ABC TRANSPORTER PERMEASE YBHS-RELATED"/>
    <property type="match status" value="1"/>
</dbReference>
<accession>A0A094WP43</accession>
<feature type="transmembrane region" description="Helical" evidence="6">
    <location>
        <begin position="21"/>
        <end position="42"/>
    </location>
</feature>
<dbReference type="EMBL" id="JALP01000106">
    <property type="protein sequence ID" value="THG90902.1"/>
    <property type="molecule type" value="Genomic_DNA"/>
</dbReference>
<dbReference type="Proteomes" id="UP000002754">
    <property type="component" value="Unassembled WGS sequence"/>
</dbReference>
<feature type="transmembrane region" description="Helical" evidence="6">
    <location>
        <begin position="316"/>
        <end position="333"/>
    </location>
</feature>
<name>A0A094WP43_ALKAL</name>
<sequence>MRNSLKVAKWEIKRNLLNKSFIISIVSTPLLFLLFFSIPMLFSGGDGEEAALNVYINDPLEVWAELENELNLEALNWEVEDHIVNEGLMLEELKELENSVYLSLTEEEILTGHIPVYMSDDLSEADVYVLQALQSSLKQIQLEKLGFELEEATVATAPIVFDPQVQTSNQTDGSGETEEAASEFSFLERLVPGIFAGVILFSVVITGMMIFTSASQEKKEKVSEMILSSITPYDLMQGKIIGYFALGIIQVTGWIVLILPFLVWYVDFPLLSYLFVPELLVLVVIAIAGYLLFASIFVGIGATVDEVSSTSNFQGIVFMLPWLPFILIGPILADPEGLIAQIGSFVPFTAPGVLIIRLSMLEQWPWIEIIIALVILFISIWLLMKLAGKVFKTGILMYGKNATPKEILKWIKQ</sequence>
<feature type="domain" description="ABC-2 type transporter transmembrane" evidence="7">
    <location>
        <begin position="19"/>
        <end position="387"/>
    </location>
</feature>
<dbReference type="GO" id="GO:0005886">
    <property type="term" value="C:plasma membrane"/>
    <property type="evidence" value="ECO:0007669"/>
    <property type="project" value="UniProtKB-SubCell"/>
</dbReference>
<dbReference type="OrthoDB" id="9768837at2"/>
<evidence type="ECO:0000256" key="5">
    <source>
        <dbReference type="ARBA" id="ARBA00023136"/>
    </source>
</evidence>
<gene>
    <name evidence="9" type="ORF">AJ85_08335</name>
    <name evidence="8" type="ORF">BALCAV_0203750</name>
</gene>
<evidence type="ECO:0000259" key="7">
    <source>
        <dbReference type="Pfam" id="PF12698"/>
    </source>
</evidence>
<dbReference type="InterPro" id="IPR013525">
    <property type="entry name" value="ABC2_TM"/>
</dbReference>
<evidence type="ECO:0000313" key="10">
    <source>
        <dbReference type="Proteomes" id="UP000002754"/>
    </source>
</evidence>
<dbReference type="PANTHER" id="PTHR30294">
    <property type="entry name" value="MEMBRANE COMPONENT OF ABC TRANSPORTER YHHJ-RELATED"/>
    <property type="match status" value="1"/>
</dbReference>
<evidence type="ECO:0000256" key="1">
    <source>
        <dbReference type="ARBA" id="ARBA00004651"/>
    </source>
</evidence>
<keyword evidence="3 6" id="KW-0812">Transmembrane</keyword>
<dbReference type="RefSeq" id="WP_003324649.1">
    <property type="nucleotide sequence ID" value="NZ_ALPT02000008.1"/>
</dbReference>
<keyword evidence="5 6" id="KW-0472">Membrane</keyword>
<dbReference type="Pfam" id="PF12698">
    <property type="entry name" value="ABC2_membrane_3"/>
    <property type="match status" value="1"/>
</dbReference>
<feature type="transmembrane region" description="Helical" evidence="6">
    <location>
        <begin position="366"/>
        <end position="384"/>
    </location>
</feature>
<evidence type="ECO:0000256" key="6">
    <source>
        <dbReference type="SAM" id="Phobius"/>
    </source>
</evidence>
<comment type="subcellular location">
    <subcellularLocation>
        <location evidence="1">Cell membrane</location>
        <topology evidence="1">Multi-pass membrane protein</topology>
    </subcellularLocation>
</comment>
<dbReference type="GO" id="GO:0140359">
    <property type="term" value="F:ABC-type transporter activity"/>
    <property type="evidence" value="ECO:0007669"/>
    <property type="project" value="InterPro"/>
</dbReference>
<feature type="transmembrane region" description="Helical" evidence="6">
    <location>
        <begin position="240"/>
        <end position="267"/>
    </location>
</feature>
<feature type="transmembrane region" description="Helical" evidence="6">
    <location>
        <begin position="190"/>
        <end position="211"/>
    </location>
</feature>
<feature type="transmembrane region" description="Helical" evidence="6">
    <location>
        <begin position="279"/>
        <end position="304"/>
    </location>
</feature>
<comment type="caution">
    <text evidence="8">The sequence shown here is derived from an EMBL/GenBank/DDBJ whole genome shotgun (WGS) entry which is preliminary data.</text>
</comment>
<feature type="transmembrane region" description="Helical" evidence="6">
    <location>
        <begin position="339"/>
        <end position="359"/>
    </location>
</feature>
<dbReference type="Proteomes" id="UP000297014">
    <property type="component" value="Unassembled WGS sequence"/>
</dbReference>
<reference evidence="8 10" key="1">
    <citation type="journal article" date="2014" name="Genome Announc.">
        <title>Draft Genome Sequence of Bacillus alcalophilus AV1934, a Classic Alkaliphile Isolated from Human Feces in 1934.</title>
        <authorList>
            <person name="Attie O."/>
            <person name="Jayaprakash A."/>
            <person name="Shah H."/>
            <person name="Paulsen I.T."/>
            <person name="Morino M."/>
            <person name="Takahashi Y."/>
            <person name="Narumi I."/>
            <person name="Sachidanandam R."/>
            <person name="Satoh K."/>
            <person name="Ito M."/>
            <person name="Krulwich T.A."/>
        </authorList>
    </citation>
    <scope>NUCLEOTIDE SEQUENCE [LARGE SCALE GENOMIC DNA]</scope>
    <source>
        <strain evidence="8 10">AV1934</strain>
    </source>
</reference>
<reference evidence="9 11" key="2">
    <citation type="submission" date="2014-01" db="EMBL/GenBank/DDBJ databases">
        <title>Draft genome sequencing of Bacillus alcalophilus CGMCC 1.3604.</title>
        <authorList>
            <person name="Yang J."/>
            <person name="Diao L."/>
            <person name="Yang S."/>
        </authorList>
    </citation>
    <scope>NUCLEOTIDE SEQUENCE [LARGE SCALE GENOMIC DNA]</scope>
    <source>
        <strain evidence="9 11">CGMCC 1.3604</strain>
    </source>
</reference>
<evidence type="ECO:0000313" key="9">
    <source>
        <dbReference type="EMBL" id="THG90902.1"/>
    </source>
</evidence>
<keyword evidence="10" id="KW-1185">Reference proteome</keyword>
<dbReference type="STRING" id="1218173.BALCAV_0203750"/>
<evidence type="ECO:0000313" key="11">
    <source>
        <dbReference type="Proteomes" id="UP000297014"/>
    </source>
</evidence>
<dbReference type="EMBL" id="ALPT02000008">
    <property type="protein sequence ID" value="KGA98611.1"/>
    <property type="molecule type" value="Genomic_DNA"/>
</dbReference>
<protein>
    <recommendedName>
        <fullName evidence="7">ABC-2 type transporter transmembrane domain-containing protein</fullName>
    </recommendedName>
</protein>
<organism evidence="8 10">
    <name type="scientific">Alkalihalobacillus alcalophilus ATCC 27647 = CGMCC 1.3604</name>
    <dbReference type="NCBI Taxonomy" id="1218173"/>
    <lineage>
        <taxon>Bacteria</taxon>
        <taxon>Bacillati</taxon>
        <taxon>Bacillota</taxon>
        <taxon>Bacilli</taxon>
        <taxon>Bacillales</taxon>
        <taxon>Bacillaceae</taxon>
        <taxon>Alkalihalobacillus</taxon>
    </lineage>
</organism>
<dbReference type="eggNOG" id="COG1668">
    <property type="taxonomic scope" value="Bacteria"/>
</dbReference>
<dbReference type="InterPro" id="IPR051449">
    <property type="entry name" value="ABC-2_transporter_component"/>
</dbReference>
<proteinExistence type="predicted"/>
<evidence type="ECO:0000256" key="2">
    <source>
        <dbReference type="ARBA" id="ARBA00022475"/>
    </source>
</evidence>
<keyword evidence="4 6" id="KW-1133">Transmembrane helix</keyword>
<keyword evidence="2" id="KW-1003">Cell membrane</keyword>
<evidence type="ECO:0000313" key="8">
    <source>
        <dbReference type="EMBL" id="KGA98611.1"/>
    </source>
</evidence>
<evidence type="ECO:0000256" key="4">
    <source>
        <dbReference type="ARBA" id="ARBA00022989"/>
    </source>
</evidence>